<evidence type="ECO:0000313" key="3">
    <source>
        <dbReference type="WBParaSite" id="nRc.2.0.1.t25362-RA"/>
    </source>
</evidence>
<dbReference type="AlphaFoldDB" id="A0A915JGS7"/>
<accession>A0A915JGS7</accession>
<keyword evidence="2" id="KW-1185">Reference proteome</keyword>
<keyword evidence="1" id="KW-1133">Transmembrane helix</keyword>
<reference evidence="3" key="1">
    <citation type="submission" date="2022-11" db="UniProtKB">
        <authorList>
            <consortium name="WormBaseParasite"/>
        </authorList>
    </citation>
    <scope>IDENTIFICATION</scope>
</reference>
<dbReference type="WBParaSite" id="nRc.2.0.1.t25362-RA">
    <property type="protein sequence ID" value="nRc.2.0.1.t25362-RA"/>
    <property type="gene ID" value="nRc.2.0.1.g25362"/>
</dbReference>
<organism evidence="2 3">
    <name type="scientific">Romanomermis culicivorax</name>
    <name type="common">Nematode worm</name>
    <dbReference type="NCBI Taxonomy" id="13658"/>
    <lineage>
        <taxon>Eukaryota</taxon>
        <taxon>Metazoa</taxon>
        <taxon>Ecdysozoa</taxon>
        <taxon>Nematoda</taxon>
        <taxon>Enoplea</taxon>
        <taxon>Dorylaimia</taxon>
        <taxon>Mermithida</taxon>
        <taxon>Mermithoidea</taxon>
        <taxon>Mermithidae</taxon>
        <taxon>Romanomermis</taxon>
    </lineage>
</organism>
<sequence>MHNADFSQKNPFLEISRIYLTLAEFAIKSRPSALEGALKICNFLETGEALSPNSRKFIYNRSQQWKKAENMLEHGLGRLIMSVNCLGLVIVKTLDHVITYGIILTKMVKSSKKKISKANNTIIFVIIGIFALSIIVYYNLGFNFDIEKFKSMSRNVVTSISKMKTVSSTTDCLQFIIKHTRKCLIDTLKKEPVGAFWKSFNPAIDKCTHFLQKTSRFIKVENGGDYKFIILPNNVPETEISKQSCHLLTL</sequence>
<keyword evidence="1" id="KW-0812">Transmembrane</keyword>
<name>A0A915JGS7_ROMCU</name>
<proteinExistence type="predicted"/>
<feature type="transmembrane region" description="Helical" evidence="1">
    <location>
        <begin position="79"/>
        <end position="102"/>
    </location>
</feature>
<protein>
    <submittedName>
        <fullName evidence="3">Uncharacterized protein</fullName>
    </submittedName>
</protein>
<evidence type="ECO:0000256" key="1">
    <source>
        <dbReference type="SAM" id="Phobius"/>
    </source>
</evidence>
<evidence type="ECO:0000313" key="2">
    <source>
        <dbReference type="Proteomes" id="UP000887565"/>
    </source>
</evidence>
<feature type="transmembrane region" description="Helical" evidence="1">
    <location>
        <begin position="122"/>
        <end position="140"/>
    </location>
</feature>
<keyword evidence="1" id="KW-0472">Membrane</keyword>
<dbReference type="Proteomes" id="UP000887565">
    <property type="component" value="Unplaced"/>
</dbReference>